<dbReference type="EMBL" id="JBEDUW010000002">
    <property type="protein sequence ID" value="KAK9943266.1"/>
    <property type="molecule type" value="Genomic_DNA"/>
</dbReference>
<proteinExistence type="predicted"/>
<sequence length="105" mass="11495">MARAGGCGIGDEVRWVLSSRPWRHGLTWLGSPMPATLLDIRFGVAMARMIDDRRGGKGRARRGGAGGLWCNRVLLQAEAGEETIFMDGGEELQLGSKRELRAELE</sequence>
<accession>A0AAW1Y3D9</accession>
<name>A0AAW1Y3D9_RUBAR</name>
<evidence type="ECO:0000313" key="2">
    <source>
        <dbReference type="Proteomes" id="UP001457282"/>
    </source>
</evidence>
<gene>
    <name evidence="1" type="ORF">M0R45_008880</name>
</gene>
<dbReference type="AlphaFoldDB" id="A0AAW1Y3D9"/>
<organism evidence="1 2">
    <name type="scientific">Rubus argutus</name>
    <name type="common">Southern blackberry</name>
    <dbReference type="NCBI Taxonomy" id="59490"/>
    <lineage>
        <taxon>Eukaryota</taxon>
        <taxon>Viridiplantae</taxon>
        <taxon>Streptophyta</taxon>
        <taxon>Embryophyta</taxon>
        <taxon>Tracheophyta</taxon>
        <taxon>Spermatophyta</taxon>
        <taxon>Magnoliopsida</taxon>
        <taxon>eudicotyledons</taxon>
        <taxon>Gunneridae</taxon>
        <taxon>Pentapetalae</taxon>
        <taxon>rosids</taxon>
        <taxon>fabids</taxon>
        <taxon>Rosales</taxon>
        <taxon>Rosaceae</taxon>
        <taxon>Rosoideae</taxon>
        <taxon>Rosoideae incertae sedis</taxon>
        <taxon>Rubus</taxon>
    </lineage>
</organism>
<reference evidence="1 2" key="1">
    <citation type="journal article" date="2023" name="G3 (Bethesda)">
        <title>A chromosome-length genome assembly and annotation of blackberry (Rubus argutus, cv. 'Hillquist').</title>
        <authorList>
            <person name="Bruna T."/>
            <person name="Aryal R."/>
            <person name="Dudchenko O."/>
            <person name="Sargent D.J."/>
            <person name="Mead D."/>
            <person name="Buti M."/>
            <person name="Cavallini A."/>
            <person name="Hytonen T."/>
            <person name="Andres J."/>
            <person name="Pham M."/>
            <person name="Weisz D."/>
            <person name="Mascagni F."/>
            <person name="Usai G."/>
            <person name="Natali L."/>
            <person name="Bassil N."/>
            <person name="Fernandez G.E."/>
            <person name="Lomsadze A."/>
            <person name="Armour M."/>
            <person name="Olukolu B."/>
            <person name="Poorten T."/>
            <person name="Britton C."/>
            <person name="Davik J."/>
            <person name="Ashrafi H."/>
            <person name="Aiden E.L."/>
            <person name="Borodovsky M."/>
            <person name="Worthington M."/>
        </authorList>
    </citation>
    <scope>NUCLEOTIDE SEQUENCE [LARGE SCALE GENOMIC DNA]</scope>
    <source>
        <strain evidence="1">PI 553951</strain>
    </source>
</reference>
<evidence type="ECO:0000313" key="1">
    <source>
        <dbReference type="EMBL" id="KAK9943266.1"/>
    </source>
</evidence>
<protein>
    <submittedName>
        <fullName evidence="1">Uncharacterized protein</fullName>
    </submittedName>
</protein>
<comment type="caution">
    <text evidence="1">The sequence shown here is derived from an EMBL/GenBank/DDBJ whole genome shotgun (WGS) entry which is preliminary data.</text>
</comment>
<keyword evidence="2" id="KW-1185">Reference proteome</keyword>
<dbReference type="Proteomes" id="UP001457282">
    <property type="component" value="Unassembled WGS sequence"/>
</dbReference>